<accession>A0A9P7YWN9</accession>
<keyword evidence="5" id="KW-1185">Reference proteome</keyword>
<organism evidence="4 5">
    <name type="scientific">Calycina marina</name>
    <dbReference type="NCBI Taxonomy" id="1763456"/>
    <lineage>
        <taxon>Eukaryota</taxon>
        <taxon>Fungi</taxon>
        <taxon>Dikarya</taxon>
        <taxon>Ascomycota</taxon>
        <taxon>Pezizomycotina</taxon>
        <taxon>Leotiomycetes</taxon>
        <taxon>Helotiales</taxon>
        <taxon>Pezizellaceae</taxon>
        <taxon>Calycina</taxon>
    </lineage>
</organism>
<dbReference type="OrthoDB" id="1517790at2759"/>
<keyword evidence="1" id="KW-0433">Leucine-rich repeat</keyword>
<dbReference type="GO" id="GO:0005737">
    <property type="term" value="C:cytoplasm"/>
    <property type="evidence" value="ECO:0007669"/>
    <property type="project" value="TreeGrafter"/>
</dbReference>
<dbReference type="Pfam" id="PF00560">
    <property type="entry name" value="LRR_1"/>
    <property type="match status" value="2"/>
</dbReference>
<dbReference type="PROSITE" id="PS51450">
    <property type="entry name" value="LRR"/>
    <property type="match status" value="1"/>
</dbReference>
<dbReference type="PANTHER" id="PTHR48051">
    <property type="match status" value="1"/>
</dbReference>
<sequence>MDEDSLPLPKLAWDASPDSSSHGRSRKRAKLTPPLPSSDLPLFSSDDDPNLENYIGGRRKKQSRGTWYDHQPAAESPLRSSDKIGNHVSDAKRAFKRQYDSGVFLGSDGTEVDEGLEEFQQSVYANLPLRQWNSSQNSSQNSIIVKRQDTPEAWAKREIERCLEEGIEVIDLSLRKLTVLSNDTIRPLSAFTRLPPVVEGVFERLEPQLKIFLAANSLTALPEELFNIESLTVLSLRGCHIYEIPPAIGKVRNLRELNLSQNRLHYLPYEILALFSIDSHLESFQIHPNYFYRPKYPPGELKEPQYNIGLGRMTRPGRGAIGALASDESARRLHPQWKALNKARTEVRYMDIDGSNLKGPNISTHMYRLDELCPGGIPVADADDVPTPPKGRGQAISRVPSLLEVALKACSKSPDLPRLHTMLPQPHAPSFPGLLETLVSKTESGATKCTICTRNFMIARTEWIEWWEISKVEVNPSLVSAASPLRQMENERDVVEKMVPLIRRGCSWACVPSKSEALPEEDAMEMRRGCDDVD</sequence>
<dbReference type="Proteomes" id="UP000887226">
    <property type="component" value="Unassembled WGS sequence"/>
</dbReference>
<dbReference type="InterPro" id="IPR050216">
    <property type="entry name" value="LRR_domain-containing"/>
</dbReference>
<dbReference type="SUPFAM" id="SSF52058">
    <property type="entry name" value="L domain-like"/>
    <property type="match status" value="1"/>
</dbReference>
<evidence type="ECO:0000313" key="5">
    <source>
        <dbReference type="Proteomes" id="UP000887226"/>
    </source>
</evidence>
<dbReference type="InterPro" id="IPR001611">
    <property type="entry name" value="Leu-rich_rpt"/>
</dbReference>
<evidence type="ECO:0000313" key="4">
    <source>
        <dbReference type="EMBL" id="KAG9240767.1"/>
    </source>
</evidence>
<keyword evidence="2" id="KW-0677">Repeat</keyword>
<gene>
    <name evidence="4" type="ORF">BJ878DRAFT_429576</name>
</gene>
<evidence type="ECO:0000256" key="2">
    <source>
        <dbReference type="ARBA" id="ARBA00022737"/>
    </source>
</evidence>
<dbReference type="Gene3D" id="3.80.10.10">
    <property type="entry name" value="Ribonuclease Inhibitor"/>
    <property type="match status" value="1"/>
</dbReference>
<dbReference type="AlphaFoldDB" id="A0A9P7YWN9"/>
<evidence type="ECO:0000256" key="1">
    <source>
        <dbReference type="ARBA" id="ARBA00022614"/>
    </source>
</evidence>
<proteinExistence type="predicted"/>
<dbReference type="EMBL" id="MU254349">
    <property type="protein sequence ID" value="KAG9240767.1"/>
    <property type="molecule type" value="Genomic_DNA"/>
</dbReference>
<dbReference type="InterPro" id="IPR032675">
    <property type="entry name" value="LRR_dom_sf"/>
</dbReference>
<name>A0A9P7YWN9_9HELO</name>
<feature type="region of interest" description="Disordered" evidence="3">
    <location>
        <begin position="1"/>
        <end position="84"/>
    </location>
</feature>
<protein>
    <submittedName>
        <fullName evidence="4">Uncharacterized protein</fullName>
    </submittedName>
</protein>
<evidence type="ECO:0000256" key="3">
    <source>
        <dbReference type="SAM" id="MobiDB-lite"/>
    </source>
</evidence>
<dbReference type="PANTHER" id="PTHR48051:SF54">
    <property type="entry name" value="LEUCINE-RICH REPEAT-CONTAINING PROTEIN"/>
    <property type="match status" value="1"/>
</dbReference>
<comment type="caution">
    <text evidence="4">The sequence shown here is derived from an EMBL/GenBank/DDBJ whole genome shotgun (WGS) entry which is preliminary data.</text>
</comment>
<reference evidence="4" key="1">
    <citation type="journal article" date="2021" name="IMA Fungus">
        <title>Genomic characterization of three marine fungi, including Emericellopsis atlantica sp. nov. with signatures of a generalist lifestyle and marine biomass degradation.</title>
        <authorList>
            <person name="Hagestad O.C."/>
            <person name="Hou L."/>
            <person name="Andersen J.H."/>
            <person name="Hansen E.H."/>
            <person name="Altermark B."/>
            <person name="Li C."/>
            <person name="Kuhnert E."/>
            <person name="Cox R.J."/>
            <person name="Crous P.W."/>
            <person name="Spatafora J.W."/>
            <person name="Lail K."/>
            <person name="Amirebrahimi M."/>
            <person name="Lipzen A."/>
            <person name="Pangilinan J."/>
            <person name="Andreopoulos W."/>
            <person name="Hayes R.D."/>
            <person name="Ng V."/>
            <person name="Grigoriev I.V."/>
            <person name="Jackson S.A."/>
            <person name="Sutton T.D.S."/>
            <person name="Dobson A.D.W."/>
            <person name="Rama T."/>
        </authorList>
    </citation>
    <scope>NUCLEOTIDE SEQUENCE</scope>
    <source>
        <strain evidence="4">TRa3180A</strain>
    </source>
</reference>